<keyword evidence="1" id="KW-0732">Signal</keyword>
<dbReference type="Pfam" id="PF11518">
    <property type="entry name" value="DUF3221"/>
    <property type="match status" value="1"/>
</dbReference>
<evidence type="ECO:0000256" key="1">
    <source>
        <dbReference type="SAM" id="SignalP"/>
    </source>
</evidence>
<dbReference type="InterPro" id="IPR021598">
    <property type="entry name" value="DUF3221"/>
</dbReference>
<proteinExistence type="predicted"/>
<protein>
    <submittedName>
        <fullName evidence="2">Protein of uncharacterized function (DUF3221)</fullName>
    </submittedName>
</protein>
<feature type="signal peptide" evidence="1">
    <location>
        <begin position="1"/>
        <end position="22"/>
    </location>
</feature>
<name>A0A380C7P6_SPOPA</name>
<sequence>MRFLIAMSMVLFLMGCSSTNPVDELDVDSDDLTAYHEDKYFDAFVISKGINTFTIIDDLDNKSGEIIVSMEGKDKSSIRTLKKNDKVRIWHDVILESYPAKTRAYRIEVLEE</sequence>
<evidence type="ECO:0000313" key="3">
    <source>
        <dbReference type="Proteomes" id="UP000254519"/>
    </source>
</evidence>
<dbReference type="OrthoDB" id="2603210at2"/>
<dbReference type="AlphaFoldDB" id="A0A380C7P6"/>
<dbReference type="PROSITE" id="PS51257">
    <property type="entry name" value="PROKAR_LIPOPROTEIN"/>
    <property type="match status" value="1"/>
</dbReference>
<dbReference type="RefSeq" id="WP_115362547.1">
    <property type="nucleotide sequence ID" value="NZ_CP038012.1"/>
</dbReference>
<dbReference type="Gene3D" id="2.40.50.140">
    <property type="entry name" value="Nucleic acid-binding proteins"/>
    <property type="match status" value="1"/>
</dbReference>
<organism evidence="2 3">
    <name type="scientific">Sporosarcina pasteurii</name>
    <name type="common">Bacillus pasteurii</name>
    <dbReference type="NCBI Taxonomy" id="1474"/>
    <lineage>
        <taxon>Bacteria</taxon>
        <taxon>Bacillati</taxon>
        <taxon>Bacillota</taxon>
        <taxon>Bacilli</taxon>
        <taxon>Bacillales</taxon>
        <taxon>Caryophanaceae</taxon>
        <taxon>Sporosarcina</taxon>
    </lineage>
</organism>
<keyword evidence="3" id="KW-1185">Reference proteome</keyword>
<reference evidence="2 3" key="1">
    <citation type="submission" date="2018-06" db="EMBL/GenBank/DDBJ databases">
        <authorList>
            <consortium name="Pathogen Informatics"/>
            <person name="Doyle S."/>
        </authorList>
    </citation>
    <scope>NUCLEOTIDE SEQUENCE [LARGE SCALE GENOMIC DNA]</scope>
    <source>
        <strain evidence="3">ATCC 11859 / DSM 33 / NCIB 8841 / NCTC 4822</strain>
    </source>
</reference>
<dbReference type="Proteomes" id="UP000254519">
    <property type="component" value="Unassembled WGS sequence"/>
</dbReference>
<dbReference type="InterPro" id="IPR012340">
    <property type="entry name" value="NA-bd_OB-fold"/>
</dbReference>
<evidence type="ECO:0000313" key="2">
    <source>
        <dbReference type="EMBL" id="SUJ14449.1"/>
    </source>
</evidence>
<dbReference type="EMBL" id="UGYZ01000002">
    <property type="protein sequence ID" value="SUJ14449.1"/>
    <property type="molecule type" value="Genomic_DNA"/>
</dbReference>
<accession>A0A380C7P6</accession>
<gene>
    <name evidence="2" type="ORF">NCTC4822_02446</name>
</gene>
<feature type="chain" id="PRO_5039692224" evidence="1">
    <location>
        <begin position="23"/>
        <end position="112"/>
    </location>
</feature>